<keyword evidence="7" id="KW-0472">Membrane</keyword>
<keyword evidence="3" id="KW-0813">Transport</keyword>
<dbReference type="GO" id="GO:0005886">
    <property type="term" value="C:plasma membrane"/>
    <property type="evidence" value="ECO:0007669"/>
    <property type="project" value="UniProtKB-SubCell"/>
</dbReference>
<dbReference type="InterPro" id="IPR037294">
    <property type="entry name" value="ABC_BtuC-like"/>
</dbReference>
<accession>A0A3S4LHV2</accession>
<evidence type="ECO:0000256" key="4">
    <source>
        <dbReference type="ARBA" id="ARBA00022475"/>
    </source>
</evidence>
<reference evidence="8 9" key="1">
    <citation type="submission" date="2018-12" db="EMBL/GenBank/DDBJ databases">
        <authorList>
            <consortium name="Pathogen Informatics"/>
        </authorList>
    </citation>
    <scope>NUCLEOTIDE SEQUENCE [LARGE SCALE GENOMIC DNA]</scope>
    <source>
        <strain evidence="8 9">NCTC9695</strain>
    </source>
</reference>
<dbReference type="EMBL" id="LR134182">
    <property type="protein sequence ID" value="VEB42683.1"/>
    <property type="molecule type" value="Genomic_DNA"/>
</dbReference>
<dbReference type="InterPro" id="IPR000522">
    <property type="entry name" value="ABC_transptr_permease_BtuC"/>
</dbReference>
<comment type="similarity">
    <text evidence="2">Belongs to the binding-protein-dependent transport system permease family. FecCD subfamily.</text>
</comment>
<dbReference type="Proteomes" id="UP000275777">
    <property type="component" value="Chromosome"/>
</dbReference>
<evidence type="ECO:0000256" key="2">
    <source>
        <dbReference type="ARBA" id="ARBA00007935"/>
    </source>
</evidence>
<dbReference type="PROSITE" id="PS51257">
    <property type="entry name" value="PROKAR_LIPOPROTEIN"/>
    <property type="match status" value="1"/>
</dbReference>
<keyword evidence="6" id="KW-1133">Transmembrane helix</keyword>
<evidence type="ECO:0000256" key="3">
    <source>
        <dbReference type="ARBA" id="ARBA00022448"/>
    </source>
</evidence>
<organism evidence="8 9">
    <name type="scientific">Chromobacterium violaceum</name>
    <dbReference type="NCBI Taxonomy" id="536"/>
    <lineage>
        <taxon>Bacteria</taxon>
        <taxon>Pseudomonadati</taxon>
        <taxon>Pseudomonadota</taxon>
        <taxon>Betaproteobacteria</taxon>
        <taxon>Neisseriales</taxon>
        <taxon>Chromobacteriaceae</taxon>
        <taxon>Chromobacterium</taxon>
    </lineage>
</organism>
<dbReference type="AlphaFoldDB" id="A0A3S4LHV2"/>
<evidence type="ECO:0000256" key="1">
    <source>
        <dbReference type="ARBA" id="ARBA00004651"/>
    </source>
</evidence>
<dbReference type="Pfam" id="PF01032">
    <property type="entry name" value="FecCD"/>
    <property type="match status" value="1"/>
</dbReference>
<name>A0A3S4LHV2_CHRVL</name>
<evidence type="ECO:0000256" key="6">
    <source>
        <dbReference type="ARBA" id="ARBA00022989"/>
    </source>
</evidence>
<sequence>MKTMTLRLGHPDGRFNLRISPGRLWPALLLMAACAALALISLRAGALQLSIEQVWAALQGHGSRLNVAVVQQWRLPRVAMALAIGAALA</sequence>
<dbReference type="SUPFAM" id="SSF81345">
    <property type="entry name" value="ABC transporter involved in vitamin B12 uptake, BtuC"/>
    <property type="match status" value="1"/>
</dbReference>
<dbReference type="GO" id="GO:0022857">
    <property type="term" value="F:transmembrane transporter activity"/>
    <property type="evidence" value="ECO:0007669"/>
    <property type="project" value="InterPro"/>
</dbReference>
<evidence type="ECO:0000313" key="9">
    <source>
        <dbReference type="Proteomes" id="UP000275777"/>
    </source>
</evidence>
<evidence type="ECO:0000256" key="5">
    <source>
        <dbReference type="ARBA" id="ARBA00022692"/>
    </source>
</evidence>
<evidence type="ECO:0000313" key="8">
    <source>
        <dbReference type="EMBL" id="VEB42683.1"/>
    </source>
</evidence>
<keyword evidence="4" id="KW-1003">Cell membrane</keyword>
<protein>
    <submittedName>
        <fullName evidence="8">Ferric enterobactin transport system permease protein fepG</fullName>
    </submittedName>
</protein>
<comment type="subcellular location">
    <subcellularLocation>
        <location evidence="1">Cell membrane</location>
        <topology evidence="1">Multi-pass membrane protein</topology>
    </subcellularLocation>
</comment>
<evidence type="ECO:0000256" key="7">
    <source>
        <dbReference type="ARBA" id="ARBA00023136"/>
    </source>
</evidence>
<dbReference type="Gene3D" id="1.10.3470.10">
    <property type="entry name" value="ABC transporter involved in vitamin B12 uptake, BtuC"/>
    <property type="match status" value="1"/>
</dbReference>
<proteinExistence type="inferred from homology"/>
<gene>
    <name evidence="8" type="primary">fepG_2</name>
    <name evidence="8" type="ORF">NCTC9695_03133</name>
</gene>
<keyword evidence="5" id="KW-0812">Transmembrane</keyword>